<evidence type="ECO:0000313" key="1">
    <source>
        <dbReference type="EMBL" id="KAK4183562.1"/>
    </source>
</evidence>
<dbReference type="EMBL" id="MU864540">
    <property type="protein sequence ID" value="KAK4183562.1"/>
    <property type="molecule type" value="Genomic_DNA"/>
</dbReference>
<name>A0AAN7AF43_9PEZI</name>
<reference evidence="1" key="2">
    <citation type="submission" date="2023-05" db="EMBL/GenBank/DDBJ databases">
        <authorList>
            <consortium name="Lawrence Berkeley National Laboratory"/>
            <person name="Steindorff A."/>
            <person name="Hensen N."/>
            <person name="Bonometti L."/>
            <person name="Westerberg I."/>
            <person name="Brannstrom I.O."/>
            <person name="Guillou S."/>
            <person name="Cros-Aarteil S."/>
            <person name="Calhoun S."/>
            <person name="Haridas S."/>
            <person name="Kuo A."/>
            <person name="Mondo S."/>
            <person name="Pangilinan J."/>
            <person name="Riley R."/>
            <person name="Labutti K."/>
            <person name="Andreopoulos B."/>
            <person name="Lipzen A."/>
            <person name="Chen C."/>
            <person name="Yanf M."/>
            <person name="Daum C."/>
            <person name="Ng V."/>
            <person name="Clum A."/>
            <person name="Ohm R."/>
            <person name="Martin F."/>
            <person name="Silar P."/>
            <person name="Natvig D."/>
            <person name="Lalanne C."/>
            <person name="Gautier V."/>
            <person name="Ament-Velasquez S.L."/>
            <person name="Kruys A."/>
            <person name="Hutchinson M.I."/>
            <person name="Powell A.J."/>
            <person name="Barry K."/>
            <person name="Miller A.N."/>
            <person name="Grigoriev I.V."/>
            <person name="Debuchy R."/>
            <person name="Gladieux P."/>
            <person name="Thoren M.H."/>
            <person name="Johannesson H."/>
        </authorList>
    </citation>
    <scope>NUCLEOTIDE SEQUENCE</scope>
    <source>
        <strain evidence="1">PSN309</strain>
    </source>
</reference>
<accession>A0AAN7AF43</accession>
<evidence type="ECO:0000313" key="2">
    <source>
        <dbReference type="Proteomes" id="UP001302126"/>
    </source>
</evidence>
<proteinExistence type="predicted"/>
<sequence>MLLELGRWDDPVHKIWRSFTGDEDVDPDLKPEEEDYFNQRRQLIQAARALLPGSCGEIYTQVTVACLSIEQEDYDSEEEEESDGVGEEELKQREICARIMAELAQCLD</sequence>
<dbReference type="AlphaFoldDB" id="A0AAN7AF43"/>
<keyword evidence="2" id="KW-1185">Reference proteome</keyword>
<comment type="caution">
    <text evidence="1">The sequence shown here is derived from an EMBL/GenBank/DDBJ whole genome shotgun (WGS) entry which is preliminary data.</text>
</comment>
<dbReference type="Proteomes" id="UP001302126">
    <property type="component" value="Unassembled WGS sequence"/>
</dbReference>
<gene>
    <name evidence="1" type="ORF">QBC35DRAFT_542883</name>
</gene>
<reference evidence="1" key="1">
    <citation type="journal article" date="2023" name="Mol. Phylogenet. Evol.">
        <title>Genome-scale phylogeny and comparative genomics of the fungal order Sordariales.</title>
        <authorList>
            <person name="Hensen N."/>
            <person name="Bonometti L."/>
            <person name="Westerberg I."/>
            <person name="Brannstrom I.O."/>
            <person name="Guillou S."/>
            <person name="Cros-Aarteil S."/>
            <person name="Calhoun S."/>
            <person name="Haridas S."/>
            <person name="Kuo A."/>
            <person name="Mondo S."/>
            <person name="Pangilinan J."/>
            <person name="Riley R."/>
            <person name="LaButti K."/>
            <person name="Andreopoulos B."/>
            <person name="Lipzen A."/>
            <person name="Chen C."/>
            <person name="Yan M."/>
            <person name="Daum C."/>
            <person name="Ng V."/>
            <person name="Clum A."/>
            <person name="Steindorff A."/>
            <person name="Ohm R.A."/>
            <person name="Martin F."/>
            <person name="Silar P."/>
            <person name="Natvig D.O."/>
            <person name="Lalanne C."/>
            <person name="Gautier V."/>
            <person name="Ament-Velasquez S.L."/>
            <person name="Kruys A."/>
            <person name="Hutchinson M.I."/>
            <person name="Powell A.J."/>
            <person name="Barry K."/>
            <person name="Miller A.N."/>
            <person name="Grigoriev I.V."/>
            <person name="Debuchy R."/>
            <person name="Gladieux P."/>
            <person name="Hiltunen Thoren M."/>
            <person name="Johannesson H."/>
        </authorList>
    </citation>
    <scope>NUCLEOTIDE SEQUENCE</scope>
    <source>
        <strain evidence="1">PSN309</strain>
    </source>
</reference>
<protein>
    <submittedName>
        <fullName evidence="1">Uncharacterized protein</fullName>
    </submittedName>
</protein>
<organism evidence="1 2">
    <name type="scientific">Podospora australis</name>
    <dbReference type="NCBI Taxonomy" id="1536484"/>
    <lineage>
        <taxon>Eukaryota</taxon>
        <taxon>Fungi</taxon>
        <taxon>Dikarya</taxon>
        <taxon>Ascomycota</taxon>
        <taxon>Pezizomycotina</taxon>
        <taxon>Sordariomycetes</taxon>
        <taxon>Sordariomycetidae</taxon>
        <taxon>Sordariales</taxon>
        <taxon>Podosporaceae</taxon>
        <taxon>Podospora</taxon>
    </lineage>
</organism>